<dbReference type="Pfam" id="PF05147">
    <property type="entry name" value="LANC_like"/>
    <property type="match status" value="1"/>
</dbReference>
<dbReference type="InterPro" id="IPR017146">
    <property type="entry name" value="Lanti_2_LanM"/>
</dbReference>
<dbReference type="Pfam" id="PF13575">
    <property type="entry name" value="DUF4135"/>
    <property type="match status" value="1"/>
</dbReference>
<dbReference type="SUPFAM" id="SSF158745">
    <property type="entry name" value="LanC-like"/>
    <property type="match status" value="1"/>
</dbReference>
<keyword evidence="4" id="KW-1185">Reference proteome</keyword>
<dbReference type="RefSeq" id="WP_201855383.1">
    <property type="nucleotide sequence ID" value="NZ_JAERRG010000018.1"/>
</dbReference>
<name>A0ABS1PYN7_9ACTN</name>
<dbReference type="InterPro" id="IPR025410">
    <property type="entry name" value="Lant_dehyd"/>
</dbReference>
<feature type="region of interest" description="Disordered" evidence="1">
    <location>
        <begin position="108"/>
        <end position="162"/>
    </location>
</feature>
<dbReference type="SMART" id="SM01260">
    <property type="entry name" value="LANC_like"/>
    <property type="match status" value="1"/>
</dbReference>
<feature type="domain" description="Lantibiotic biosynthesis protein dehydration" evidence="2">
    <location>
        <begin position="250"/>
        <end position="632"/>
    </location>
</feature>
<dbReference type="PRINTS" id="PR01950">
    <property type="entry name" value="LANCSUPER"/>
</dbReference>
<dbReference type="PRINTS" id="PR01955">
    <property type="entry name" value="LANCFRANKIA"/>
</dbReference>
<evidence type="ECO:0000313" key="3">
    <source>
        <dbReference type="EMBL" id="MBL1117545.1"/>
    </source>
</evidence>
<evidence type="ECO:0000313" key="4">
    <source>
        <dbReference type="Proteomes" id="UP000621510"/>
    </source>
</evidence>
<proteinExistence type="predicted"/>
<sequence length="1132" mass="121504">MRNRQQDILNSTTWWRGVPLRDRRPGAPAVTAEQRAHGLRRLELWRGGILFSAGRPATGVDPLERWTATGVTEEELITLLGEPAESLAGRLPAPEWLKVIAEAWRHHTSDGDGDGDGDHDDGDHDDGDHDGDDGSDGDDDVRGHVHAATHSPGHDHGHRPGLGPAELALPLLRWARRELRRRVPGLPSDHPLLLPPLETISGMVSRALVLELNVARVTGELAGDTPEERFTSFMATVRTPGRALEILSEYPVLARELVASLRHWIDVRQEFAERFLADLPRLRAVFGGSWRGLGDVTDIGFGAGDTHNGGRSVALFTLSDRTKLVYKPRSVAVERHFNDLLARLNDRGLRHPLRTVEVLARPGYGWVEHVASGTCADEAEADRFFWRQGAQLALFHAICGADLHLQNLIAAGEHPVFVDLEATFLGRSRAVADPVLRIAGAVPDVLNDSVLGIGLLPERIIEVDDSGWRDAEISGLAGGGGQLSPSVLPTYAGQGTDEMRLVRERMPIGGAANRASVGGTSVDPLRYRRSLAEGFESAYGLIERERDGLLAEDGPIAAFAEDAVRHVPRPTSVYSRILAESMHPDVLRDSLDWEYVLEAGLADGHRGVAGRIELLTSEQRQLARLDVPTYHTTPSATDLCDADGVVVRDFLATSGMEAVRAKIRRMGPIDLRRQKWCIDASLTGLTFGTRTPAAPRPRELPDRPLDTRLALRAATALADELLDTAVHGTDDQPPHWLSLNVVGERYWRAGPAGISLYDGVSGIALFLAHLGSMTGDQRYREVAERIAQSLADSLTSPDRGRHVRFSLSIGGFGELGGAVYTLTHLAALWDTPELLDAAAALVPELAGRFEGDRELDVVQGTAGAALALAALHRTRPDERTADALRLAAATLAKAATEVTGGVAWRTAVDPDRPLLGMSHGASGFALALARAAELTGEDHHYRLCEEALRFERHGLDPGRGNWPDLRSIVPRGSFMDAWCHGAAGIGLVRAALLGVEGLADVHELLAEDLRIAAGTVRGDLLRDGVRTGLGNDSLCHGDLGLVAALRAAGPALGETDDLGPRVARLVADRVLAGDVRPGVPMGVTTPGLMTGSAGIGYGLLRVAAPDRVPDVLTLAAPGADGGCDALRHGGRR</sequence>
<evidence type="ECO:0000256" key="1">
    <source>
        <dbReference type="SAM" id="MobiDB-lite"/>
    </source>
</evidence>
<dbReference type="InterPro" id="IPR012341">
    <property type="entry name" value="6hp_glycosidase-like_sf"/>
</dbReference>
<dbReference type="InterPro" id="IPR007822">
    <property type="entry name" value="LANC-like"/>
</dbReference>
<protein>
    <submittedName>
        <fullName evidence="3">Type 2 lantipeptide synthetase LanM family protein</fullName>
    </submittedName>
</protein>
<evidence type="ECO:0000259" key="2">
    <source>
        <dbReference type="Pfam" id="PF13575"/>
    </source>
</evidence>
<dbReference type="Gene3D" id="1.50.10.10">
    <property type="match status" value="1"/>
</dbReference>
<dbReference type="Proteomes" id="UP000621510">
    <property type="component" value="Unassembled WGS sequence"/>
</dbReference>
<dbReference type="CDD" id="cd04792">
    <property type="entry name" value="LanM-like"/>
    <property type="match status" value="1"/>
</dbReference>
<dbReference type="EMBL" id="JAERRG010000018">
    <property type="protein sequence ID" value="MBL1117545.1"/>
    <property type="molecule type" value="Genomic_DNA"/>
</dbReference>
<gene>
    <name evidence="3" type="ORF">JK364_34965</name>
</gene>
<dbReference type="PIRSF" id="PIRSF037228">
    <property type="entry name" value="Lant_mod_RumM"/>
    <property type="match status" value="1"/>
</dbReference>
<organism evidence="3 4">
    <name type="scientific">Streptomyces endocoffeicus</name>
    <dbReference type="NCBI Taxonomy" id="2898945"/>
    <lineage>
        <taxon>Bacteria</taxon>
        <taxon>Bacillati</taxon>
        <taxon>Actinomycetota</taxon>
        <taxon>Actinomycetes</taxon>
        <taxon>Kitasatosporales</taxon>
        <taxon>Streptomycetaceae</taxon>
        <taxon>Streptomyces</taxon>
    </lineage>
</organism>
<comment type="caution">
    <text evidence="3">The sequence shown here is derived from an EMBL/GenBank/DDBJ whole genome shotgun (WGS) entry which is preliminary data.</text>
</comment>
<accession>A0ABS1PYN7</accession>
<feature type="compositionally biased region" description="Acidic residues" evidence="1">
    <location>
        <begin position="111"/>
        <end position="139"/>
    </location>
</feature>
<dbReference type="NCBIfam" id="TIGR03897">
    <property type="entry name" value="lanti_2_LanM"/>
    <property type="match status" value="1"/>
</dbReference>
<reference evidence="3 4" key="1">
    <citation type="submission" date="2021-01" db="EMBL/GenBank/DDBJ databases">
        <title>WGS of actinomycetes isolated from Thailand.</title>
        <authorList>
            <person name="Thawai C."/>
        </authorList>
    </citation>
    <scope>NUCLEOTIDE SEQUENCE [LARGE SCALE GENOMIC DNA]</scope>
    <source>
        <strain evidence="3 4">CA3R110</strain>
    </source>
</reference>